<sequence>MHTCPRCDSKKAETVSKSPVAGAWEVYQCQHCFFTWRSSEPETITNPEKYNPSFKIDPAEVETAVQVPAVPKRKY</sequence>
<dbReference type="Proteomes" id="UP001341297">
    <property type="component" value="Unassembled WGS sequence"/>
</dbReference>
<reference evidence="2 4" key="3">
    <citation type="submission" date="2023-03" db="EMBL/GenBank/DDBJ databases">
        <title>Agriculturally important microbes genome sequencing.</title>
        <authorList>
            <person name="Dunlap C."/>
        </authorList>
    </citation>
    <scope>NUCLEOTIDE SEQUENCE [LARGE SCALE GENOMIC DNA]</scope>
    <source>
        <strain evidence="2 4">CBP-3203</strain>
    </source>
</reference>
<organism evidence="1 3">
    <name type="scientific">Bacillus glycinifermentans</name>
    <dbReference type="NCBI Taxonomy" id="1664069"/>
    <lineage>
        <taxon>Bacteria</taxon>
        <taxon>Bacillati</taxon>
        <taxon>Bacillota</taxon>
        <taxon>Bacilli</taxon>
        <taxon>Bacillales</taxon>
        <taxon>Bacillaceae</taxon>
        <taxon>Bacillus</taxon>
    </lineage>
</organism>
<evidence type="ECO:0000313" key="4">
    <source>
        <dbReference type="Proteomes" id="UP001341297"/>
    </source>
</evidence>
<dbReference type="AlphaFoldDB" id="A0A0T6BWS8"/>
<name>A0A0T6BWS8_9BACI</name>
<dbReference type="EMBL" id="JARRTL010000007">
    <property type="protein sequence ID" value="MEC0484333.1"/>
    <property type="molecule type" value="Genomic_DNA"/>
</dbReference>
<dbReference type="InterPro" id="IPR047707">
    <property type="entry name" value="VdcD-like"/>
</dbReference>
<proteinExistence type="predicted"/>
<comment type="caution">
    <text evidence="1">The sequence shown here is derived from an EMBL/GenBank/DDBJ whole genome shotgun (WGS) entry which is preliminary data.</text>
</comment>
<reference evidence="1 3" key="1">
    <citation type="journal article" date="2015" name="Int. J. Syst. Evol. Microbiol.">
        <title>Bacillus glycinifermentans sp. nov., isolated from fermented soybean paste.</title>
        <authorList>
            <person name="Kim S.J."/>
            <person name="Dunlap C.A."/>
            <person name="Kwon S.W."/>
            <person name="Rooney A.P."/>
        </authorList>
    </citation>
    <scope>NUCLEOTIDE SEQUENCE [LARGE SCALE GENOMIC DNA]</scope>
    <source>
        <strain evidence="1 3">GO-13</strain>
    </source>
</reference>
<gene>
    <name evidence="1" type="ORF">AB447_201295</name>
    <name evidence="2" type="ORF">P8828_05650</name>
</gene>
<accession>A0A0T6BWS8</accession>
<evidence type="ECO:0000313" key="2">
    <source>
        <dbReference type="EMBL" id="MEC0484333.1"/>
    </source>
</evidence>
<dbReference type="STRING" id="1664069.BGLY_0442"/>
<dbReference type="OrthoDB" id="5877746at2"/>
<dbReference type="Proteomes" id="UP000036168">
    <property type="component" value="Unassembled WGS sequence"/>
</dbReference>
<reference evidence="1" key="2">
    <citation type="submission" date="2015-10" db="EMBL/GenBank/DDBJ databases">
        <authorList>
            <person name="Gilbert D.G."/>
        </authorList>
    </citation>
    <scope>NUCLEOTIDE SEQUENCE</scope>
    <source>
        <strain evidence="1">GO-13</strain>
    </source>
</reference>
<dbReference type="EMBL" id="LECW02000001">
    <property type="protein sequence ID" value="KRT95766.1"/>
    <property type="molecule type" value="Genomic_DNA"/>
</dbReference>
<evidence type="ECO:0000313" key="1">
    <source>
        <dbReference type="EMBL" id="KRT95766.1"/>
    </source>
</evidence>
<evidence type="ECO:0000313" key="3">
    <source>
        <dbReference type="Proteomes" id="UP000036168"/>
    </source>
</evidence>
<protein>
    <submittedName>
        <fullName evidence="2">Non-oxidative hydroxyarylic acid decarboxylases subunit D</fullName>
    </submittedName>
    <submittedName>
        <fullName evidence="1">Phenolic acid decarboxylase</fullName>
    </submittedName>
</protein>
<dbReference type="RefSeq" id="WP_048355427.1">
    <property type="nucleotide sequence ID" value="NZ_CP023481.1"/>
</dbReference>
<dbReference type="Pfam" id="PF26358">
    <property type="entry name" value="EcdD_BsdD_detox"/>
    <property type="match status" value="1"/>
</dbReference>
<dbReference type="NCBIfam" id="NF041205">
    <property type="entry name" value="VdcD"/>
    <property type="match status" value="1"/>
</dbReference>
<keyword evidence="4" id="KW-1185">Reference proteome</keyword>